<dbReference type="EMBL" id="KL367478">
    <property type="protein sequence ID" value="KFD72319.1"/>
    <property type="molecule type" value="Genomic_DNA"/>
</dbReference>
<gene>
    <name evidence="1" type="ORF">M513_11489</name>
    <name evidence="2" type="ORF">M514_11489</name>
</gene>
<dbReference type="PANTHER" id="PTHR16238:SF7">
    <property type="entry name" value="GEM-ASSOCIATED PROTEIN 8"/>
    <property type="match status" value="1"/>
</dbReference>
<dbReference type="PANTHER" id="PTHR16238">
    <property type="entry name" value="GEM-ASSOCIATED PROTEIN 8"/>
    <property type="match status" value="1"/>
</dbReference>
<reference evidence="1 3" key="1">
    <citation type="journal article" date="2014" name="Nat. Genet.">
        <title>Genome and transcriptome of the porcine whipworm Trichuris suis.</title>
        <authorList>
            <person name="Jex A.R."/>
            <person name="Nejsum P."/>
            <person name="Schwarz E.M."/>
            <person name="Hu L."/>
            <person name="Young N.D."/>
            <person name="Hall R.S."/>
            <person name="Korhonen P.K."/>
            <person name="Liao S."/>
            <person name="Thamsborg S."/>
            <person name="Xia J."/>
            <person name="Xu P."/>
            <person name="Wang S."/>
            <person name="Scheerlinck J.P."/>
            <person name="Hofmann A."/>
            <person name="Sternberg P.W."/>
            <person name="Wang J."/>
            <person name="Gasser R.B."/>
        </authorList>
    </citation>
    <scope>NUCLEOTIDE SEQUENCE [LARGE SCALE GENOMIC DNA]</scope>
    <source>
        <strain evidence="2">DCEP-RM93F</strain>
        <strain evidence="1">DCEP-RM93M</strain>
    </source>
</reference>
<accession>A0A085LRN0</accession>
<proteinExistence type="predicted"/>
<sequence length="241" mass="28448">MQQFQRPSNGVDNSANFCPFPPASGYNEAWKQYCDNFNAMKAWFRHHFAFSDSETTSEAPAQPHQNLPPVPCCRQKCSMYKRNLCYKIPFSYSRKRRRRQWNRVRKARYRLNRQRRKRTVALNSKKTEIDSEFLSFLMVSQLHRQDREAKKTEVQKDEVKQTWLMCSAGQYTDIEKVSIYYRPSTAEDLLAPIADRRSIAKMMYGAAGDRIYDLEEEMQAKFDAEIDTHNPPLWPATPLRL</sequence>
<dbReference type="GO" id="GO:0000387">
    <property type="term" value="P:spliceosomal snRNP assembly"/>
    <property type="evidence" value="ECO:0007669"/>
    <property type="project" value="InterPro"/>
</dbReference>
<dbReference type="Proteomes" id="UP000030758">
    <property type="component" value="Unassembled WGS sequence"/>
</dbReference>
<dbReference type="EMBL" id="KL363319">
    <property type="protein sequence ID" value="KFD47626.1"/>
    <property type="molecule type" value="Genomic_DNA"/>
</dbReference>
<evidence type="ECO:0000313" key="1">
    <source>
        <dbReference type="EMBL" id="KFD47626.1"/>
    </source>
</evidence>
<evidence type="ECO:0000313" key="3">
    <source>
        <dbReference type="Proteomes" id="UP000030764"/>
    </source>
</evidence>
<evidence type="ECO:0000313" key="2">
    <source>
        <dbReference type="EMBL" id="KFD72319.1"/>
    </source>
</evidence>
<organism evidence="1 3">
    <name type="scientific">Trichuris suis</name>
    <name type="common">pig whipworm</name>
    <dbReference type="NCBI Taxonomy" id="68888"/>
    <lineage>
        <taxon>Eukaryota</taxon>
        <taxon>Metazoa</taxon>
        <taxon>Ecdysozoa</taxon>
        <taxon>Nematoda</taxon>
        <taxon>Enoplea</taxon>
        <taxon>Dorylaimia</taxon>
        <taxon>Trichinellida</taxon>
        <taxon>Trichuridae</taxon>
        <taxon>Trichuris</taxon>
    </lineage>
</organism>
<keyword evidence="3" id="KW-1185">Reference proteome</keyword>
<name>A0A085LRN0_9BILA</name>
<protein>
    <submittedName>
        <fullName evidence="1">Uncharacterized protein</fullName>
    </submittedName>
</protein>
<dbReference type="Proteomes" id="UP000030764">
    <property type="component" value="Unassembled WGS sequence"/>
</dbReference>
<dbReference type="GO" id="GO:0032797">
    <property type="term" value="C:SMN complex"/>
    <property type="evidence" value="ECO:0007669"/>
    <property type="project" value="InterPro"/>
</dbReference>
<dbReference type="InterPro" id="IPR034754">
    <property type="entry name" value="GEMIN8"/>
</dbReference>
<dbReference type="AlphaFoldDB" id="A0A085LRN0"/>